<gene>
    <name evidence="13" type="ORF">LOTGIDRAFT_213201</name>
</gene>
<dbReference type="CDD" id="cd00854">
    <property type="entry name" value="NagA"/>
    <property type="match status" value="1"/>
</dbReference>
<dbReference type="FunFam" id="3.20.20.140:FF:000023">
    <property type="entry name" value="N-acetylglucosamine-6-phosphate deacetylase"/>
    <property type="match status" value="1"/>
</dbReference>
<dbReference type="EMBL" id="KB200869">
    <property type="protein sequence ID" value="ESO99991.1"/>
    <property type="molecule type" value="Genomic_DNA"/>
</dbReference>
<organism evidence="13 14">
    <name type="scientific">Lottia gigantea</name>
    <name type="common">Giant owl limpet</name>
    <dbReference type="NCBI Taxonomy" id="225164"/>
    <lineage>
        <taxon>Eukaryota</taxon>
        <taxon>Metazoa</taxon>
        <taxon>Spiralia</taxon>
        <taxon>Lophotrochozoa</taxon>
        <taxon>Mollusca</taxon>
        <taxon>Gastropoda</taxon>
        <taxon>Patellogastropoda</taxon>
        <taxon>Lottioidea</taxon>
        <taxon>Lottiidae</taxon>
        <taxon>Lottia</taxon>
    </lineage>
</organism>
<keyword evidence="14" id="KW-1185">Reference proteome</keyword>
<proteinExistence type="inferred from homology"/>
<dbReference type="SUPFAM" id="SSF51338">
    <property type="entry name" value="Composite domain of metallo-dependent hydrolases"/>
    <property type="match status" value="1"/>
</dbReference>
<evidence type="ECO:0000256" key="2">
    <source>
        <dbReference type="ARBA" id="ARBA00011899"/>
    </source>
</evidence>
<dbReference type="GO" id="GO:0019262">
    <property type="term" value="P:N-acetylneuraminate catabolic process"/>
    <property type="evidence" value="ECO:0007669"/>
    <property type="project" value="UniProtKB-ARBA"/>
</dbReference>
<feature type="active site" description="Proton donor/acceptor" evidence="9">
    <location>
        <position position="293"/>
    </location>
</feature>
<dbReference type="RefSeq" id="XP_009049428.1">
    <property type="nucleotide sequence ID" value="XM_009051180.1"/>
</dbReference>
<feature type="binding site" evidence="11">
    <location>
        <position position="231"/>
    </location>
    <ligand>
        <name>Zn(2+)</name>
        <dbReference type="ChEBI" id="CHEBI:29105"/>
    </ligand>
</feature>
<dbReference type="Gene3D" id="2.30.40.10">
    <property type="entry name" value="Urease, subunit C, domain 1"/>
    <property type="match status" value="1"/>
</dbReference>
<dbReference type="GO" id="GO:0046872">
    <property type="term" value="F:metal ion binding"/>
    <property type="evidence" value="ECO:0007669"/>
    <property type="project" value="UniProtKB-KW"/>
</dbReference>
<name>V4B161_LOTGI</name>
<dbReference type="InterPro" id="IPR032466">
    <property type="entry name" value="Metal_Hydrolase"/>
</dbReference>
<comment type="cofactor">
    <cofactor evidence="11">
        <name>a divalent metal cation</name>
        <dbReference type="ChEBI" id="CHEBI:60240"/>
    </cofactor>
    <text evidence="11">Binds 1 divalent metal cation per subunit.</text>
</comment>
<dbReference type="AlphaFoldDB" id="V4B161"/>
<dbReference type="NCBIfam" id="TIGR00221">
    <property type="entry name" value="nagA"/>
    <property type="match status" value="1"/>
</dbReference>
<dbReference type="GeneID" id="20246410"/>
<feature type="binding site" evidence="10">
    <location>
        <position position="242"/>
    </location>
    <ligand>
        <name>substrate</name>
    </ligand>
</feature>
<keyword evidence="4 11" id="KW-0479">Metal-binding</keyword>
<evidence type="ECO:0000256" key="7">
    <source>
        <dbReference type="ARBA" id="ARBA00047647"/>
    </source>
</evidence>
<reference evidence="13 14" key="1">
    <citation type="journal article" date="2013" name="Nature">
        <title>Insights into bilaterian evolution from three spiralian genomes.</title>
        <authorList>
            <person name="Simakov O."/>
            <person name="Marletaz F."/>
            <person name="Cho S.J."/>
            <person name="Edsinger-Gonzales E."/>
            <person name="Havlak P."/>
            <person name="Hellsten U."/>
            <person name="Kuo D.H."/>
            <person name="Larsson T."/>
            <person name="Lv J."/>
            <person name="Arendt D."/>
            <person name="Savage R."/>
            <person name="Osoegawa K."/>
            <person name="de Jong P."/>
            <person name="Grimwood J."/>
            <person name="Chapman J.A."/>
            <person name="Shapiro H."/>
            <person name="Aerts A."/>
            <person name="Otillar R.P."/>
            <person name="Terry A.Y."/>
            <person name="Boore J.L."/>
            <person name="Grigoriev I.V."/>
            <person name="Lindberg D.R."/>
            <person name="Seaver E.C."/>
            <person name="Weisblat D.A."/>
            <person name="Putnam N.H."/>
            <person name="Rokhsar D.S."/>
        </authorList>
    </citation>
    <scope>NUCLEOTIDE SEQUENCE [LARGE SCALE GENOMIC DNA]</scope>
</reference>
<dbReference type="KEGG" id="lgi:LOTGIDRAFT_213201"/>
<evidence type="ECO:0000256" key="9">
    <source>
        <dbReference type="PIRSR" id="PIRSR038994-1"/>
    </source>
</evidence>
<dbReference type="PANTHER" id="PTHR11113:SF14">
    <property type="entry name" value="N-ACETYLGLUCOSAMINE-6-PHOSPHATE DEACETYLASE"/>
    <property type="match status" value="1"/>
</dbReference>
<dbReference type="PANTHER" id="PTHR11113">
    <property type="entry name" value="N-ACETYLGLUCOSAMINE-6-PHOSPHATE DEACETYLASE"/>
    <property type="match status" value="1"/>
</dbReference>
<dbReference type="HOGENOM" id="CLU_032482_0_2_1"/>
<dbReference type="Pfam" id="PF01979">
    <property type="entry name" value="Amidohydro_1"/>
    <property type="match status" value="1"/>
</dbReference>
<dbReference type="OMA" id="PCRKGAH"/>
<evidence type="ECO:0000259" key="12">
    <source>
        <dbReference type="Pfam" id="PF01979"/>
    </source>
</evidence>
<evidence type="ECO:0000256" key="11">
    <source>
        <dbReference type="PIRSR" id="PIRSR038994-3"/>
    </source>
</evidence>
<dbReference type="CTD" id="20246410"/>
<evidence type="ECO:0000256" key="1">
    <source>
        <dbReference type="ARBA" id="ARBA00010716"/>
    </source>
</evidence>
<dbReference type="GO" id="GO:0006046">
    <property type="term" value="P:N-acetylglucosamine catabolic process"/>
    <property type="evidence" value="ECO:0007669"/>
    <property type="project" value="TreeGrafter"/>
</dbReference>
<sequence>MFTNAKGKLFQYRNCQILRDHEIFTEDLWVRDGIILNPEKIFFDERISADYQINCKNSILAPGFIETQINGKYCAFGVDFSQEELVKNGGVDKVRKGLLEHGVTSFCPTVITSPPHVYKQILPLLKKRKGCNGGAGIVGIHVEGPFISEEKKGAHLKEFVEKFDNGIKDVIDMYGDLENIAIITLAPELKQSKQVIEDCVERGIIVSVGHSVANLVTGEEAVSNGATYITHLFNAMLPFHHRDPHLVGLLTSNRLPPNSQIFYGMIADGIHTHPAALRIAQRVNPKGIVLVTDAIQATGLPEGCYKFGTQQIEIKNNKATIAGTDTLCGSIASMDSCVRHFSKSTECGNVEALEAASFHPAQVLKISDRKGTLDFGSDADFILLTEDLHVKATFIAGELVWQKSGDVVSVISKGS</sequence>
<evidence type="ECO:0000256" key="10">
    <source>
        <dbReference type="PIRSR" id="PIRSR038994-2"/>
    </source>
</evidence>
<evidence type="ECO:0000256" key="3">
    <source>
        <dbReference type="ARBA" id="ARBA00018029"/>
    </source>
</evidence>
<evidence type="ECO:0000256" key="8">
    <source>
        <dbReference type="PIRNR" id="PIRNR038994"/>
    </source>
</evidence>
<evidence type="ECO:0000256" key="4">
    <source>
        <dbReference type="ARBA" id="ARBA00022723"/>
    </source>
</evidence>
<comment type="similarity">
    <text evidence="1 8">Belongs to the metallo-dependent hydrolases superfamily. NagA family.</text>
</comment>
<dbReference type="GO" id="GO:0106279">
    <property type="term" value="P:negative regulation of UDP-N-acetylglucosamine biosynthetic process"/>
    <property type="evidence" value="ECO:0007669"/>
    <property type="project" value="UniProtKB-ARBA"/>
</dbReference>
<dbReference type="InterPro" id="IPR006680">
    <property type="entry name" value="Amidohydro-rel"/>
</dbReference>
<dbReference type="Gene3D" id="3.20.20.140">
    <property type="entry name" value="Metal-dependent hydrolases"/>
    <property type="match status" value="1"/>
</dbReference>
<feature type="binding site" evidence="10">
    <location>
        <begin position="327"/>
        <end position="329"/>
    </location>
    <ligand>
        <name>substrate</name>
    </ligand>
</feature>
<feature type="binding site" evidence="10">
    <location>
        <position position="154"/>
    </location>
    <ligand>
        <name>substrate</name>
    </ligand>
</feature>
<dbReference type="SUPFAM" id="SSF51556">
    <property type="entry name" value="Metallo-dependent hydrolases"/>
    <property type="match status" value="1"/>
</dbReference>
<feature type="binding site" evidence="11">
    <location>
        <position position="143"/>
    </location>
    <ligand>
        <name>Zn(2+)</name>
        <dbReference type="ChEBI" id="CHEBI:29105"/>
    </ligand>
</feature>
<evidence type="ECO:0000313" key="13">
    <source>
        <dbReference type="EMBL" id="ESO99991.1"/>
    </source>
</evidence>
<feature type="binding site" evidence="11">
    <location>
        <position position="210"/>
    </location>
    <ligand>
        <name>Zn(2+)</name>
        <dbReference type="ChEBI" id="CHEBI:29105"/>
    </ligand>
</feature>
<feature type="binding site" evidence="10">
    <location>
        <begin position="234"/>
        <end position="235"/>
    </location>
    <ligand>
        <name>substrate</name>
    </ligand>
</feature>
<evidence type="ECO:0000256" key="6">
    <source>
        <dbReference type="ARBA" id="ARBA00023277"/>
    </source>
</evidence>
<keyword evidence="6 8" id="KW-0119">Carbohydrate metabolism</keyword>
<dbReference type="OrthoDB" id="10264777at2759"/>
<protein>
    <recommendedName>
        <fullName evidence="3 8">N-acetylglucosamine-6-phosphate deacetylase</fullName>
        <ecNumber evidence="2 8">3.5.1.25</ecNumber>
    </recommendedName>
</protein>
<dbReference type="PIRSF" id="PIRSF038994">
    <property type="entry name" value="NagA"/>
    <property type="match status" value="1"/>
</dbReference>
<dbReference type="GO" id="GO:0008448">
    <property type="term" value="F:N-acetylglucosamine-6-phosphate deacetylase activity"/>
    <property type="evidence" value="ECO:0007669"/>
    <property type="project" value="UniProtKB-UniRule"/>
</dbReference>
<evidence type="ECO:0000313" key="14">
    <source>
        <dbReference type="Proteomes" id="UP000030746"/>
    </source>
</evidence>
<keyword evidence="5 8" id="KW-0378">Hydrolase</keyword>
<feature type="binding site" evidence="10">
    <location>
        <position position="271"/>
    </location>
    <ligand>
        <name>substrate</name>
    </ligand>
</feature>
<evidence type="ECO:0000256" key="5">
    <source>
        <dbReference type="ARBA" id="ARBA00022801"/>
    </source>
</evidence>
<accession>V4B161</accession>
<dbReference type="Proteomes" id="UP000030746">
    <property type="component" value="Unassembled WGS sequence"/>
</dbReference>
<dbReference type="InterPro" id="IPR003764">
    <property type="entry name" value="GlcNAc_6-P_deAcase"/>
</dbReference>
<dbReference type="InterPro" id="IPR011059">
    <property type="entry name" value="Metal-dep_hydrolase_composite"/>
</dbReference>
<feature type="domain" description="Amidohydrolase-related" evidence="12">
    <location>
        <begin position="59"/>
        <end position="400"/>
    </location>
</feature>
<comment type="catalytic activity">
    <reaction evidence="7 8">
        <text>N-acetyl-D-glucosamine 6-phosphate + H2O = D-glucosamine 6-phosphate + acetate</text>
        <dbReference type="Rhea" id="RHEA:22936"/>
        <dbReference type="ChEBI" id="CHEBI:15377"/>
        <dbReference type="ChEBI" id="CHEBI:30089"/>
        <dbReference type="ChEBI" id="CHEBI:57513"/>
        <dbReference type="ChEBI" id="CHEBI:58725"/>
        <dbReference type="EC" id="3.5.1.25"/>
    </reaction>
</comment>
<dbReference type="STRING" id="225164.V4B161"/>
<dbReference type="EC" id="3.5.1.25" evidence="2 8"/>